<dbReference type="Proteomes" id="UP000663862">
    <property type="component" value="Unassembled WGS sequence"/>
</dbReference>
<dbReference type="EMBL" id="CAJNYU010001441">
    <property type="protein sequence ID" value="CAF3437118.1"/>
    <property type="molecule type" value="Genomic_DNA"/>
</dbReference>
<dbReference type="AlphaFoldDB" id="A0A820DCI0"/>
<organism evidence="3 4">
    <name type="scientific">Rotaria socialis</name>
    <dbReference type="NCBI Taxonomy" id="392032"/>
    <lineage>
        <taxon>Eukaryota</taxon>
        <taxon>Metazoa</taxon>
        <taxon>Spiralia</taxon>
        <taxon>Gnathifera</taxon>
        <taxon>Rotifera</taxon>
        <taxon>Eurotatoria</taxon>
        <taxon>Bdelloidea</taxon>
        <taxon>Philodinida</taxon>
        <taxon>Philodinidae</taxon>
        <taxon>Rotaria</taxon>
    </lineage>
</organism>
<evidence type="ECO:0000313" key="2">
    <source>
        <dbReference type="EMBL" id="CAF3437118.1"/>
    </source>
</evidence>
<evidence type="ECO:0000313" key="4">
    <source>
        <dbReference type="Proteomes" id="UP000663862"/>
    </source>
</evidence>
<evidence type="ECO:0000313" key="3">
    <source>
        <dbReference type="EMBL" id="CAF4230011.1"/>
    </source>
</evidence>
<name>A0A820DCI0_9BILA</name>
<feature type="domain" description="TLDc" evidence="1">
    <location>
        <begin position="39"/>
        <end position="219"/>
    </location>
</feature>
<dbReference type="PROSITE" id="PS51886">
    <property type="entry name" value="TLDC"/>
    <property type="match status" value="1"/>
</dbReference>
<accession>A0A820DCI0</accession>
<dbReference type="InterPro" id="IPR006571">
    <property type="entry name" value="TLDc_dom"/>
</dbReference>
<proteinExistence type="predicted"/>
<sequence length="220" mass="25777">MVATCLFKKTSILLFSIVKQLPDQYRTISNREIDKKELALFSGNKTLLNKEQQMLINRSFRTGKRWSLIYKATEHGFSSGDFHRLCDNHGATLTLIETRRRLHRRKHNSIFRGYITILWSSQHRFHHDPQTFLFLLSQDYIIRCYLRSNDQIAVSHYSTTGPGFSLNDIYICDQSNQCNLSHSEFPYSYENLEENGKGRKTFSKSNHFCVHEIELYAAIA</sequence>
<evidence type="ECO:0000259" key="1">
    <source>
        <dbReference type="PROSITE" id="PS51886"/>
    </source>
</evidence>
<dbReference type="Pfam" id="PF07534">
    <property type="entry name" value="TLD"/>
    <property type="match status" value="1"/>
</dbReference>
<comment type="caution">
    <text evidence="3">The sequence shown here is derived from an EMBL/GenBank/DDBJ whole genome shotgun (WGS) entry which is preliminary data.</text>
</comment>
<dbReference type="EMBL" id="CAJOBQ010000043">
    <property type="protein sequence ID" value="CAF4230011.1"/>
    <property type="molecule type" value="Genomic_DNA"/>
</dbReference>
<dbReference type="Proteomes" id="UP000663869">
    <property type="component" value="Unassembled WGS sequence"/>
</dbReference>
<dbReference type="SMART" id="SM00584">
    <property type="entry name" value="TLDc"/>
    <property type="match status" value="1"/>
</dbReference>
<protein>
    <recommendedName>
        <fullName evidence="1">TLDc domain-containing protein</fullName>
    </recommendedName>
</protein>
<gene>
    <name evidence="2" type="ORF">FME351_LOCUS12316</name>
    <name evidence="3" type="ORF">TSG867_LOCUS1815</name>
</gene>
<reference evidence="3" key="1">
    <citation type="submission" date="2021-02" db="EMBL/GenBank/DDBJ databases">
        <authorList>
            <person name="Nowell W R."/>
        </authorList>
    </citation>
    <scope>NUCLEOTIDE SEQUENCE</scope>
</reference>